<keyword evidence="2" id="KW-1185">Reference proteome</keyword>
<sequence>MSVVETKTVYAIQDKHLTENLRQTHELVKHPTSSFFLLDGARSRVQLADLLTIHSRHGTTANPHIVVSIRHPTEQHQA</sequence>
<accession>A0A4V3SED0</accession>
<organism evidence="1 2">
    <name type="scientific">Opisthorchis felineus</name>
    <dbReference type="NCBI Taxonomy" id="147828"/>
    <lineage>
        <taxon>Eukaryota</taxon>
        <taxon>Metazoa</taxon>
        <taxon>Spiralia</taxon>
        <taxon>Lophotrochozoa</taxon>
        <taxon>Platyhelminthes</taxon>
        <taxon>Trematoda</taxon>
        <taxon>Digenea</taxon>
        <taxon>Opisthorchiida</taxon>
        <taxon>Opisthorchiata</taxon>
        <taxon>Opisthorchiidae</taxon>
        <taxon>Opisthorchis</taxon>
    </lineage>
</organism>
<dbReference type="Proteomes" id="UP000308267">
    <property type="component" value="Unassembled WGS sequence"/>
</dbReference>
<evidence type="ECO:0000313" key="1">
    <source>
        <dbReference type="EMBL" id="TGZ64114.1"/>
    </source>
</evidence>
<dbReference type="AlphaFoldDB" id="A0A4V3SED0"/>
<proteinExistence type="predicted"/>
<evidence type="ECO:0000313" key="2">
    <source>
        <dbReference type="Proteomes" id="UP000308267"/>
    </source>
</evidence>
<reference evidence="1 2" key="1">
    <citation type="journal article" date="2019" name="BMC Genomics">
        <title>New insights from Opisthorchis felineus genome: update on genomics of the epidemiologically important liver flukes.</title>
        <authorList>
            <person name="Ershov N.I."/>
            <person name="Mordvinov V.A."/>
            <person name="Prokhortchouk E.B."/>
            <person name="Pakharukova M.Y."/>
            <person name="Gunbin K.V."/>
            <person name="Ustyantsev K."/>
            <person name="Genaev M.A."/>
            <person name="Blinov A.G."/>
            <person name="Mazur A."/>
            <person name="Boulygina E."/>
            <person name="Tsygankova S."/>
            <person name="Khrameeva E."/>
            <person name="Chekanov N."/>
            <person name="Fan G."/>
            <person name="Xiao A."/>
            <person name="Zhang H."/>
            <person name="Xu X."/>
            <person name="Yang H."/>
            <person name="Solovyev V."/>
            <person name="Lee S.M."/>
            <person name="Liu X."/>
            <person name="Afonnikov D.A."/>
            <person name="Skryabin K.G."/>
        </authorList>
    </citation>
    <scope>NUCLEOTIDE SEQUENCE [LARGE SCALE GENOMIC DNA]</scope>
    <source>
        <strain evidence="1">AK-0245</strain>
        <tissue evidence="1">Whole organism</tissue>
    </source>
</reference>
<name>A0A4V3SED0_OPIFE</name>
<dbReference type="EMBL" id="SJOL01006893">
    <property type="protein sequence ID" value="TGZ64114.1"/>
    <property type="molecule type" value="Genomic_DNA"/>
</dbReference>
<protein>
    <submittedName>
        <fullName evidence="1">Uncharacterized protein</fullName>
    </submittedName>
</protein>
<comment type="caution">
    <text evidence="1">The sequence shown here is derived from an EMBL/GenBank/DDBJ whole genome shotgun (WGS) entry which is preliminary data.</text>
</comment>
<gene>
    <name evidence="1" type="ORF">CRM22_006544</name>
</gene>